<feature type="binding site" evidence="5">
    <location>
        <position position="107"/>
    </location>
    <ligand>
        <name>spermidine</name>
        <dbReference type="ChEBI" id="CHEBI:57834"/>
    </ligand>
</feature>
<proteinExistence type="predicted"/>
<gene>
    <name evidence="7" type="primary">potD</name>
    <name evidence="7" type="ORF">SOCE26_103310</name>
</gene>
<dbReference type="GO" id="GO:0015846">
    <property type="term" value="P:polyamine transport"/>
    <property type="evidence" value="ECO:0007669"/>
    <property type="project" value="InterPro"/>
</dbReference>
<dbReference type="InterPro" id="IPR006059">
    <property type="entry name" value="SBP"/>
</dbReference>
<dbReference type="PANTHER" id="PTHR30222">
    <property type="entry name" value="SPERMIDINE/PUTRESCINE-BINDING PERIPLASMIC PROTEIN"/>
    <property type="match status" value="1"/>
</dbReference>
<feature type="chain" id="PRO_5014894983" evidence="6">
    <location>
        <begin position="23"/>
        <end position="372"/>
    </location>
</feature>
<dbReference type="OrthoDB" id="6776301at2"/>
<protein>
    <submittedName>
        <fullName evidence="7">Spermidine/putrescine ABC transporter substrate-binding protein</fullName>
    </submittedName>
</protein>
<evidence type="ECO:0000256" key="6">
    <source>
        <dbReference type="SAM" id="SignalP"/>
    </source>
</evidence>
<keyword evidence="3 6" id="KW-0732">Signal</keyword>
<dbReference type="GO" id="GO:0042597">
    <property type="term" value="C:periplasmic space"/>
    <property type="evidence" value="ECO:0007669"/>
    <property type="project" value="UniProtKB-SubCell"/>
</dbReference>
<feature type="signal peptide" evidence="6">
    <location>
        <begin position="1"/>
        <end position="22"/>
    </location>
</feature>
<dbReference type="Gene3D" id="3.40.190.10">
    <property type="entry name" value="Periplasmic binding protein-like II"/>
    <property type="match status" value="2"/>
</dbReference>
<evidence type="ECO:0000256" key="4">
    <source>
        <dbReference type="ARBA" id="ARBA00022764"/>
    </source>
</evidence>
<evidence type="ECO:0000256" key="1">
    <source>
        <dbReference type="ARBA" id="ARBA00004418"/>
    </source>
</evidence>
<dbReference type="PANTHER" id="PTHR30222:SF12">
    <property type="entry name" value="NORSPERMIDINE SENSOR"/>
    <property type="match status" value="1"/>
</dbReference>
<dbReference type="AlphaFoldDB" id="A0A2L0FB29"/>
<dbReference type="Proteomes" id="UP000238348">
    <property type="component" value="Chromosome"/>
</dbReference>
<dbReference type="Pfam" id="PF13416">
    <property type="entry name" value="SBP_bac_8"/>
    <property type="match status" value="1"/>
</dbReference>
<accession>A0A2L0FB29</accession>
<keyword evidence="2" id="KW-0813">Transport</keyword>
<dbReference type="PIRSF" id="PIRSF019574">
    <property type="entry name" value="Periplasmic_polyamine_BP"/>
    <property type="match status" value="1"/>
</dbReference>
<sequence length="372" mass="41306">MIKDATSLISVLVLALSGLSSAGCGRDGGQAKPEGDANAEGQAASQAASKELFLYIFSDYYPTELMKKFEAETGIRITIDVYDSNETMLAKLQAGGTGYDVVVPSDYMVKTMIDVGLAEKIDVYAMENFKNIKAPLAAPDFDPKREYSGPYMVGLTGFTYDSARVPGGTMEESWRSILDPAPELKGQIGMLDDEIDVWNAAAYYLGFDKCTEKPEDAEKILALLQKQKPSVAVYKSDGALERMTSKEVMMHMQWNGQAHRVKQKLTSVVFVYPKEGLSFWNDNLVVPKGAKNKQNARTFINWMMTPENAAAASNFTGYMNSIEGSEKFLRPELRDDPAVVMPEQYKDRLRPGKVCSAATRKLRSKVWTRLRK</sequence>
<dbReference type="EMBL" id="CP012673">
    <property type="protein sequence ID" value="AUX48790.1"/>
    <property type="molecule type" value="Genomic_DNA"/>
</dbReference>
<comment type="subcellular location">
    <subcellularLocation>
        <location evidence="1">Periplasm</location>
    </subcellularLocation>
</comment>
<evidence type="ECO:0000313" key="7">
    <source>
        <dbReference type="EMBL" id="AUX48790.1"/>
    </source>
</evidence>
<dbReference type="SUPFAM" id="SSF53850">
    <property type="entry name" value="Periplasmic binding protein-like II"/>
    <property type="match status" value="1"/>
</dbReference>
<keyword evidence="4" id="KW-0574">Periplasm</keyword>
<evidence type="ECO:0000256" key="3">
    <source>
        <dbReference type="ARBA" id="ARBA00022729"/>
    </source>
</evidence>
<dbReference type="RefSeq" id="WP_104986598.1">
    <property type="nucleotide sequence ID" value="NZ_CP012673.1"/>
</dbReference>
<organism evidence="7 8">
    <name type="scientific">Sorangium cellulosum</name>
    <name type="common">Polyangium cellulosum</name>
    <dbReference type="NCBI Taxonomy" id="56"/>
    <lineage>
        <taxon>Bacteria</taxon>
        <taxon>Pseudomonadati</taxon>
        <taxon>Myxococcota</taxon>
        <taxon>Polyangia</taxon>
        <taxon>Polyangiales</taxon>
        <taxon>Polyangiaceae</taxon>
        <taxon>Sorangium</taxon>
    </lineage>
</organism>
<dbReference type="GO" id="GO:0019808">
    <property type="term" value="F:polyamine binding"/>
    <property type="evidence" value="ECO:0007669"/>
    <property type="project" value="InterPro"/>
</dbReference>
<evidence type="ECO:0000256" key="5">
    <source>
        <dbReference type="PIRSR" id="PIRSR019574-1"/>
    </source>
</evidence>
<dbReference type="PROSITE" id="PS51257">
    <property type="entry name" value="PROKAR_LIPOPROTEIN"/>
    <property type="match status" value="1"/>
</dbReference>
<evidence type="ECO:0000256" key="2">
    <source>
        <dbReference type="ARBA" id="ARBA00022448"/>
    </source>
</evidence>
<reference evidence="7 8" key="1">
    <citation type="submission" date="2015-09" db="EMBL/GenBank/DDBJ databases">
        <title>Sorangium comparison.</title>
        <authorList>
            <person name="Zaburannyi N."/>
            <person name="Bunk B."/>
            <person name="Overmann J."/>
            <person name="Mueller R."/>
        </authorList>
    </citation>
    <scope>NUCLEOTIDE SEQUENCE [LARGE SCALE GENOMIC DNA]</scope>
    <source>
        <strain evidence="7 8">So ce26</strain>
    </source>
</reference>
<dbReference type="InterPro" id="IPR001188">
    <property type="entry name" value="Sperm_putr-bd"/>
</dbReference>
<dbReference type="PRINTS" id="PR00909">
    <property type="entry name" value="SPERMDNBNDNG"/>
</dbReference>
<name>A0A2L0FB29_SORCE</name>
<evidence type="ECO:0000313" key="8">
    <source>
        <dbReference type="Proteomes" id="UP000238348"/>
    </source>
</evidence>